<dbReference type="Proteomes" id="UP000470926">
    <property type="component" value="Unassembled WGS sequence"/>
</dbReference>
<name>A0A6I0V9R0_BIFAD</name>
<organism evidence="1 2">
    <name type="scientific">Bifidobacterium adolescentis</name>
    <dbReference type="NCBI Taxonomy" id="1680"/>
    <lineage>
        <taxon>Bacteria</taxon>
        <taxon>Bacillati</taxon>
        <taxon>Actinomycetota</taxon>
        <taxon>Actinomycetes</taxon>
        <taxon>Bifidobacteriales</taxon>
        <taxon>Bifidobacteriaceae</taxon>
        <taxon>Bifidobacterium</taxon>
    </lineage>
</organism>
<reference evidence="1 2" key="1">
    <citation type="journal article" date="2019" name="Nat. Med.">
        <title>A library of human gut bacterial isolates paired with longitudinal multiomics data enables mechanistic microbiome research.</title>
        <authorList>
            <person name="Poyet M."/>
            <person name="Groussin M."/>
            <person name="Gibbons S.M."/>
            <person name="Avila-Pacheco J."/>
            <person name="Jiang X."/>
            <person name="Kearney S.M."/>
            <person name="Perrotta A.R."/>
            <person name="Berdy B."/>
            <person name="Zhao S."/>
            <person name="Lieberman T.D."/>
            <person name="Swanson P.K."/>
            <person name="Smith M."/>
            <person name="Roesemann S."/>
            <person name="Alexander J.E."/>
            <person name="Rich S.A."/>
            <person name="Livny J."/>
            <person name="Vlamakis H."/>
            <person name="Clish C."/>
            <person name="Bullock K."/>
            <person name="Deik A."/>
            <person name="Scott J."/>
            <person name="Pierce K.A."/>
            <person name="Xavier R.J."/>
            <person name="Alm E.J."/>
        </authorList>
    </citation>
    <scope>NUCLEOTIDE SEQUENCE [LARGE SCALE GENOMIC DNA]</scope>
    <source>
        <strain evidence="1 2">BIOML-A26</strain>
    </source>
</reference>
<dbReference type="AlphaFoldDB" id="A0A6I0V9R0"/>
<protein>
    <submittedName>
        <fullName evidence="1">Uncharacterized protein</fullName>
    </submittedName>
</protein>
<sequence length="111" mass="12513">MTECIACGENKSDKEFAGGYSIKDQPLCDRCYEFDDDYVDVCARCGAAALAEDEEIVPVIDGHAEYFEDETGRYADTVERESQTKYCDDCFDEAADYAAAWGLDSLDERKW</sequence>
<proteinExistence type="predicted"/>
<gene>
    <name evidence="1" type="ORF">GA542_03630</name>
</gene>
<evidence type="ECO:0000313" key="1">
    <source>
        <dbReference type="EMBL" id="KAB6029980.1"/>
    </source>
</evidence>
<evidence type="ECO:0000313" key="2">
    <source>
        <dbReference type="Proteomes" id="UP000470926"/>
    </source>
</evidence>
<comment type="caution">
    <text evidence="1">The sequence shown here is derived from an EMBL/GenBank/DDBJ whole genome shotgun (WGS) entry which is preliminary data.</text>
</comment>
<dbReference type="EMBL" id="WDFR01000002">
    <property type="protein sequence ID" value="KAB6029980.1"/>
    <property type="molecule type" value="Genomic_DNA"/>
</dbReference>
<accession>A0A6I0V9R0</accession>